<dbReference type="CDD" id="cd16442">
    <property type="entry name" value="BPL"/>
    <property type="match status" value="1"/>
</dbReference>
<accession>A0ABP6ZS45</accession>
<dbReference type="Proteomes" id="UP001501074">
    <property type="component" value="Unassembled WGS sequence"/>
</dbReference>
<keyword evidence="2" id="KW-0547">Nucleotide-binding</keyword>
<dbReference type="Pfam" id="PF03099">
    <property type="entry name" value="BPL_LplA_LipB"/>
    <property type="match status" value="1"/>
</dbReference>
<sequence>MSADWTDLDRPPLRQASLRAALASGPDAWSRVDVVSETGSTNADLMERAKAGESGGAVLVADSQSSGRGRLGREWVSPARSGLAVSVLVRPTAPIENWGWISLLTGVAVTDALTRVCGLPATLKWPNDVLLPTIDGNGYAGDHLKVAGILVEATPGAVVIGIGLNVSQSQDELPVPTATSLRLSGSATTDRDTVLRAVLRSLARRLAEFESDGPSGIAAAYRERCSTIGRTVRAELPGGVSRTGIADGVDDSGRLLLLTPDGVISPLSAGDVVHIRNPETA</sequence>
<dbReference type="EMBL" id="BAAAZO010000006">
    <property type="protein sequence ID" value="GAA3617393.1"/>
    <property type="molecule type" value="Genomic_DNA"/>
</dbReference>
<comment type="caution">
    <text evidence="7">The sequence shown here is derived from an EMBL/GenBank/DDBJ whole genome shotgun (WGS) entry which is preliminary data.</text>
</comment>
<dbReference type="EC" id="6.3.4.15" evidence="5"/>
<dbReference type="InterPro" id="IPR045864">
    <property type="entry name" value="aa-tRNA-synth_II/BPL/LPL"/>
</dbReference>
<dbReference type="SUPFAM" id="SSF55681">
    <property type="entry name" value="Class II aaRS and biotin synthetases"/>
    <property type="match status" value="1"/>
</dbReference>
<gene>
    <name evidence="7" type="ORF">GCM10022223_37500</name>
</gene>
<dbReference type="Gene3D" id="3.30.930.10">
    <property type="entry name" value="Bira Bifunctional Protein, Domain 2"/>
    <property type="match status" value="1"/>
</dbReference>
<evidence type="ECO:0000256" key="4">
    <source>
        <dbReference type="ARBA" id="ARBA00023267"/>
    </source>
</evidence>
<dbReference type="InterPro" id="IPR004143">
    <property type="entry name" value="BPL_LPL_catalytic"/>
</dbReference>
<keyword evidence="1 7" id="KW-0436">Ligase</keyword>
<evidence type="ECO:0000256" key="3">
    <source>
        <dbReference type="ARBA" id="ARBA00022840"/>
    </source>
</evidence>
<dbReference type="NCBIfam" id="TIGR00121">
    <property type="entry name" value="birA_ligase"/>
    <property type="match status" value="1"/>
</dbReference>
<dbReference type="PANTHER" id="PTHR12835:SF5">
    <property type="entry name" value="BIOTIN--PROTEIN LIGASE"/>
    <property type="match status" value="1"/>
</dbReference>
<keyword evidence="3" id="KW-0067">ATP-binding</keyword>
<dbReference type="PROSITE" id="PS51733">
    <property type="entry name" value="BPL_LPL_CATALYTIC"/>
    <property type="match status" value="1"/>
</dbReference>
<feature type="domain" description="BPL/LPL catalytic" evidence="6">
    <location>
        <begin position="22"/>
        <end position="210"/>
    </location>
</feature>
<protein>
    <recommendedName>
        <fullName evidence="5">biotin--[biotin carboxyl-carrier protein] ligase</fullName>
        <ecNumber evidence="5">6.3.4.15</ecNumber>
    </recommendedName>
</protein>
<dbReference type="InterPro" id="IPR003142">
    <property type="entry name" value="BPL_C"/>
</dbReference>
<name>A0ABP6ZS45_9ACTN</name>
<reference evidence="8" key="1">
    <citation type="journal article" date="2019" name="Int. J. Syst. Evol. Microbiol.">
        <title>The Global Catalogue of Microorganisms (GCM) 10K type strain sequencing project: providing services to taxonomists for standard genome sequencing and annotation.</title>
        <authorList>
            <consortium name="The Broad Institute Genomics Platform"/>
            <consortium name="The Broad Institute Genome Sequencing Center for Infectious Disease"/>
            <person name="Wu L."/>
            <person name="Ma J."/>
        </authorList>
    </citation>
    <scope>NUCLEOTIDE SEQUENCE [LARGE SCALE GENOMIC DNA]</scope>
    <source>
        <strain evidence="8">JCM 16902</strain>
    </source>
</reference>
<dbReference type="PANTHER" id="PTHR12835">
    <property type="entry name" value="BIOTIN PROTEIN LIGASE"/>
    <property type="match status" value="1"/>
</dbReference>
<evidence type="ECO:0000259" key="6">
    <source>
        <dbReference type="PROSITE" id="PS51733"/>
    </source>
</evidence>
<proteinExistence type="predicted"/>
<dbReference type="InterPro" id="IPR008988">
    <property type="entry name" value="Transcriptional_repressor_C"/>
</dbReference>
<dbReference type="GO" id="GO:0016874">
    <property type="term" value="F:ligase activity"/>
    <property type="evidence" value="ECO:0007669"/>
    <property type="project" value="UniProtKB-KW"/>
</dbReference>
<evidence type="ECO:0000256" key="1">
    <source>
        <dbReference type="ARBA" id="ARBA00022598"/>
    </source>
</evidence>
<dbReference type="Gene3D" id="2.30.30.100">
    <property type="match status" value="1"/>
</dbReference>
<evidence type="ECO:0000313" key="7">
    <source>
        <dbReference type="EMBL" id="GAA3617393.1"/>
    </source>
</evidence>
<evidence type="ECO:0000313" key="8">
    <source>
        <dbReference type="Proteomes" id="UP001501074"/>
    </source>
</evidence>
<dbReference type="InterPro" id="IPR004408">
    <property type="entry name" value="Biotin_CoA_COase_ligase"/>
</dbReference>
<evidence type="ECO:0000256" key="2">
    <source>
        <dbReference type="ARBA" id="ARBA00022741"/>
    </source>
</evidence>
<dbReference type="SUPFAM" id="SSF50037">
    <property type="entry name" value="C-terminal domain of transcriptional repressors"/>
    <property type="match status" value="1"/>
</dbReference>
<organism evidence="7 8">
    <name type="scientific">Kineosporia mesophila</name>
    <dbReference type="NCBI Taxonomy" id="566012"/>
    <lineage>
        <taxon>Bacteria</taxon>
        <taxon>Bacillati</taxon>
        <taxon>Actinomycetota</taxon>
        <taxon>Actinomycetes</taxon>
        <taxon>Kineosporiales</taxon>
        <taxon>Kineosporiaceae</taxon>
        <taxon>Kineosporia</taxon>
    </lineage>
</organism>
<dbReference type="RefSeq" id="WP_231482480.1">
    <property type="nucleotide sequence ID" value="NZ_BAAAZO010000006.1"/>
</dbReference>
<evidence type="ECO:0000256" key="5">
    <source>
        <dbReference type="ARBA" id="ARBA00024227"/>
    </source>
</evidence>
<keyword evidence="4" id="KW-0092">Biotin</keyword>
<keyword evidence="8" id="KW-1185">Reference proteome</keyword>
<dbReference type="Pfam" id="PF02237">
    <property type="entry name" value="BPL_C"/>
    <property type="match status" value="1"/>
</dbReference>